<keyword evidence="2" id="KW-0472">Membrane</keyword>
<feature type="transmembrane region" description="Helical" evidence="2">
    <location>
        <begin position="533"/>
        <end position="556"/>
    </location>
</feature>
<evidence type="ECO:0000313" key="4">
    <source>
        <dbReference type="Proteomes" id="UP001365542"/>
    </source>
</evidence>
<feature type="transmembrane region" description="Helical" evidence="2">
    <location>
        <begin position="46"/>
        <end position="67"/>
    </location>
</feature>
<evidence type="ECO:0000313" key="3">
    <source>
        <dbReference type="EMBL" id="KAK6544219.1"/>
    </source>
</evidence>
<name>A0AAV9XQG0_9PEZI</name>
<sequence>MDTPSKQLIPTSSETGDDDSLAESQFKERRPSKRKIVSKKGFLMKLFPIFCNSCLFTGLIASIVFGIRKTPIHLAQEQLIILGKPIKFSEDFQLLVIGVLSKVIDYCLNMSIEHLAGITITSMMIANFGVGKRHGTTPRGVTSLDLELANEMTKPWLALYNFYKRVRIFGFAKVGVWGGIKFLLTLLVGLTVLLMTAAINTVALPKQRWTSPTIYCTPATRITALNYSYYDNQAYNIGLSFTNVDSRAAALIATQSWIPTENLWYAATNSSYWQQLYETDSGNSESLPRYTAIRAYQNETTTFTVRLRTIQNMYTRAGNSTDYFGRVAQGFAGIFNITVPTLITTCEDLSDPQENDTFSVRKNPTDPTSRPSLQIILGPSQSSGFKGANCSLQFQQMLFTPTGWAPSSSDATIPGVYLDRDMYGNYKDYPTTVLPVTEFDAGIVESLVNTLNTTLPIIDRFTNGFVSFMALLVNIVDGRYPDSPTGAAAVAPGIAAIAQQTMSLGTFTDIDLDNEICSEFRWEVYGSGPRIPWQWVIGAFLGFGILIAFIDFLAWLNPMVYVAEWIDLSGMLALANNSPRLDVFHDDKEAAERTLLYVVETSSGDVELRERNPFRDE</sequence>
<dbReference type="AlphaFoldDB" id="A0AAV9XQG0"/>
<keyword evidence="2" id="KW-0812">Transmembrane</keyword>
<feature type="compositionally biased region" description="Polar residues" evidence="1">
    <location>
        <begin position="1"/>
        <end position="14"/>
    </location>
</feature>
<proteinExistence type="predicted"/>
<keyword evidence="4" id="KW-1185">Reference proteome</keyword>
<comment type="caution">
    <text evidence="3">The sequence shown here is derived from an EMBL/GenBank/DDBJ whole genome shotgun (WGS) entry which is preliminary data.</text>
</comment>
<keyword evidence="2" id="KW-1133">Transmembrane helix</keyword>
<reference evidence="3 4" key="1">
    <citation type="submission" date="2019-10" db="EMBL/GenBank/DDBJ databases">
        <authorList>
            <person name="Palmer J.M."/>
        </authorList>
    </citation>
    <scope>NUCLEOTIDE SEQUENCE [LARGE SCALE GENOMIC DNA]</scope>
    <source>
        <strain evidence="3 4">TWF694</strain>
    </source>
</reference>
<gene>
    <name evidence="3" type="ORF">TWF694_000922</name>
</gene>
<organism evidence="3 4">
    <name type="scientific">Orbilia ellipsospora</name>
    <dbReference type="NCBI Taxonomy" id="2528407"/>
    <lineage>
        <taxon>Eukaryota</taxon>
        <taxon>Fungi</taxon>
        <taxon>Dikarya</taxon>
        <taxon>Ascomycota</taxon>
        <taxon>Pezizomycotina</taxon>
        <taxon>Orbiliomycetes</taxon>
        <taxon>Orbiliales</taxon>
        <taxon>Orbiliaceae</taxon>
        <taxon>Orbilia</taxon>
    </lineage>
</organism>
<evidence type="ECO:0000256" key="1">
    <source>
        <dbReference type="SAM" id="MobiDB-lite"/>
    </source>
</evidence>
<dbReference type="Proteomes" id="UP001365542">
    <property type="component" value="Unassembled WGS sequence"/>
</dbReference>
<accession>A0AAV9XQG0</accession>
<evidence type="ECO:0000256" key="2">
    <source>
        <dbReference type="SAM" id="Phobius"/>
    </source>
</evidence>
<dbReference type="EMBL" id="JAVHJO010000001">
    <property type="protein sequence ID" value="KAK6544219.1"/>
    <property type="molecule type" value="Genomic_DNA"/>
</dbReference>
<feature type="region of interest" description="Disordered" evidence="1">
    <location>
        <begin position="1"/>
        <end position="27"/>
    </location>
</feature>
<protein>
    <submittedName>
        <fullName evidence="3">Uncharacterized protein</fullName>
    </submittedName>
</protein>
<feature type="transmembrane region" description="Helical" evidence="2">
    <location>
        <begin position="174"/>
        <end position="199"/>
    </location>
</feature>